<protein>
    <submittedName>
        <fullName evidence="3">Uncharacterized protein</fullName>
    </submittedName>
</protein>
<reference evidence="3" key="1">
    <citation type="submission" date="2018-05" db="EMBL/GenBank/DDBJ databases">
        <authorList>
            <person name="Lanie J.A."/>
            <person name="Ng W.-L."/>
            <person name="Kazmierczak K.M."/>
            <person name="Andrzejewski T.M."/>
            <person name="Davidsen T.M."/>
            <person name="Wayne K.J."/>
            <person name="Tettelin H."/>
            <person name="Glass J.I."/>
            <person name="Rusch D."/>
            <person name="Podicherti R."/>
            <person name="Tsui H.-C.T."/>
            <person name="Winkler M.E."/>
        </authorList>
    </citation>
    <scope>NUCLEOTIDE SEQUENCE</scope>
</reference>
<name>A0A382A3W6_9ZZZZ</name>
<proteinExistence type="predicted"/>
<organism evidence="3">
    <name type="scientific">marine metagenome</name>
    <dbReference type="NCBI Taxonomy" id="408172"/>
    <lineage>
        <taxon>unclassified sequences</taxon>
        <taxon>metagenomes</taxon>
        <taxon>ecological metagenomes</taxon>
    </lineage>
</organism>
<feature type="compositionally biased region" description="Low complexity" evidence="2">
    <location>
        <begin position="57"/>
        <end position="74"/>
    </location>
</feature>
<feature type="non-terminal residue" evidence="3">
    <location>
        <position position="1"/>
    </location>
</feature>
<feature type="compositionally biased region" description="Basic and acidic residues" evidence="2">
    <location>
        <begin position="118"/>
        <end position="141"/>
    </location>
</feature>
<feature type="compositionally biased region" description="Acidic residues" evidence="2">
    <location>
        <begin position="107"/>
        <end position="117"/>
    </location>
</feature>
<keyword evidence="1" id="KW-0175">Coiled coil</keyword>
<accession>A0A382A3W6</accession>
<dbReference type="EMBL" id="UINC01023690">
    <property type="protein sequence ID" value="SVA95852.1"/>
    <property type="molecule type" value="Genomic_DNA"/>
</dbReference>
<evidence type="ECO:0000256" key="1">
    <source>
        <dbReference type="SAM" id="Coils"/>
    </source>
</evidence>
<evidence type="ECO:0000313" key="3">
    <source>
        <dbReference type="EMBL" id="SVA95852.1"/>
    </source>
</evidence>
<evidence type="ECO:0000256" key="2">
    <source>
        <dbReference type="SAM" id="MobiDB-lite"/>
    </source>
</evidence>
<gene>
    <name evidence="3" type="ORF">METZ01_LOCUS148706</name>
</gene>
<dbReference type="AlphaFoldDB" id="A0A382A3W6"/>
<feature type="region of interest" description="Disordered" evidence="2">
    <location>
        <begin position="1"/>
        <end position="147"/>
    </location>
</feature>
<feature type="compositionally biased region" description="Polar residues" evidence="2">
    <location>
        <begin position="19"/>
        <end position="28"/>
    </location>
</feature>
<sequence>QYISLDENFGAEPDKENDSFTFDMSSIDSDLKDIKQQNQDQSHPASKGADAIHDSVQKSQDSSSAVSAGSKMDSLVLEDILIDPESKGKISPKEDMLPDESEKTPEDPELGIDDEYNFDLKSEEKIEDDSYKEKPETHSTETDLVPGGLEKLKLSGLEDKYAESRLFNENEETEQKLRSGLTDIELESNDFEDPSVIWSHSPDLDQTPREGLTDISLKQTDFHPSFPKHLASLDGTSETIRQEDEAEVEQISEMDDSLLQTGREESSHVKGNALDDILLTDSEEKEAEEDDNIVDAEQFVMDSSLDEFDEGFIDNRDDDEINSMVRESIDDQEIISSETSLEELEDLSLQMESLESEEDELEAEEKEFETDLDKARILNEGITADYQEDELTEFMVDELGDLLELDEDEESDEMEQDYLPASEITYALEEDVFVSWDEAEEAFMGFDKDSVMTEDADWTDTETGTEKSLGKDYFSDKEGRYSFNEDELKDIVTSSVQNALEKSIASSLVELAVSEIKNNVSGRV</sequence>
<feature type="coiled-coil region" evidence="1">
    <location>
        <begin position="337"/>
        <end position="378"/>
    </location>
</feature>
<feature type="compositionally biased region" description="Basic and acidic residues" evidence="2">
    <location>
        <begin position="84"/>
        <end position="106"/>
    </location>
</feature>